<protein>
    <submittedName>
        <fullName evidence="1">Uncharacterized protein</fullName>
    </submittedName>
</protein>
<organism evidence="1">
    <name type="scientific">marine metagenome</name>
    <dbReference type="NCBI Taxonomy" id="408172"/>
    <lineage>
        <taxon>unclassified sequences</taxon>
        <taxon>metagenomes</taxon>
        <taxon>ecological metagenomes</taxon>
    </lineage>
</organism>
<reference evidence="1" key="1">
    <citation type="submission" date="2018-05" db="EMBL/GenBank/DDBJ databases">
        <authorList>
            <person name="Lanie J.A."/>
            <person name="Ng W.-L."/>
            <person name="Kazmierczak K.M."/>
            <person name="Andrzejewski T.M."/>
            <person name="Davidsen T.M."/>
            <person name="Wayne K.J."/>
            <person name="Tettelin H."/>
            <person name="Glass J.I."/>
            <person name="Rusch D."/>
            <person name="Podicherti R."/>
            <person name="Tsui H.-C.T."/>
            <person name="Winkler M.E."/>
        </authorList>
    </citation>
    <scope>NUCLEOTIDE SEQUENCE</scope>
</reference>
<evidence type="ECO:0000313" key="1">
    <source>
        <dbReference type="EMBL" id="SVD55559.1"/>
    </source>
</evidence>
<accession>A0A382WA57</accession>
<dbReference type="EMBL" id="UINC01158167">
    <property type="protein sequence ID" value="SVD55559.1"/>
    <property type="molecule type" value="Genomic_DNA"/>
</dbReference>
<feature type="non-terminal residue" evidence="1">
    <location>
        <position position="1"/>
    </location>
</feature>
<gene>
    <name evidence="1" type="ORF">METZ01_LOCUS408413</name>
</gene>
<sequence>VTNDGEMTMKRAIVLTVLCAFSLVAVVAQNTPKLIEGEQLEDNLFVLRGEGGGG</sequence>
<dbReference type="AlphaFoldDB" id="A0A382WA57"/>
<proteinExistence type="predicted"/>
<feature type="non-terminal residue" evidence="1">
    <location>
        <position position="54"/>
    </location>
</feature>
<name>A0A382WA57_9ZZZZ</name>